<keyword evidence="4 5" id="KW-0472">Membrane</keyword>
<dbReference type="EMBL" id="JAPDOD010000009">
    <property type="protein sequence ID" value="MDA0161160.1"/>
    <property type="molecule type" value="Genomic_DNA"/>
</dbReference>
<evidence type="ECO:0000256" key="5">
    <source>
        <dbReference type="RuleBase" id="RU361157"/>
    </source>
</evidence>
<dbReference type="Proteomes" id="UP001149140">
    <property type="component" value="Unassembled WGS sequence"/>
</dbReference>
<keyword evidence="2 5" id="KW-0812">Transmembrane</keyword>
<evidence type="ECO:0000256" key="3">
    <source>
        <dbReference type="ARBA" id="ARBA00022989"/>
    </source>
</evidence>
<dbReference type="PANTHER" id="PTHR43229">
    <property type="entry name" value="NODULATION PROTEIN J"/>
    <property type="match status" value="1"/>
</dbReference>
<dbReference type="InterPro" id="IPR013525">
    <property type="entry name" value="ABC2_TM"/>
</dbReference>
<feature type="transmembrane region" description="Helical" evidence="5">
    <location>
        <begin position="129"/>
        <end position="152"/>
    </location>
</feature>
<evidence type="ECO:0000256" key="1">
    <source>
        <dbReference type="ARBA" id="ARBA00004141"/>
    </source>
</evidence>
<dbReference type="PROSITE" id="PS51012">
    <property type="entry name" value="ABC_TM2"/>
    <property type="match status" value="1"/>
</dbReference>
<feature type="transmembrane region" description="Helical" evidence="5">
    <location>
        <begin position="16"/>
        <end position="35"/>
    </location>
</feature>
<accession>A0A9X3RZP8</accession>
<name>A0A9X3RZP8_9ACTN</name>
<evidence type="ECO:0000256" key="4">
    <source>
        <dbReference type="ARBA" id="ARBA00023136"/>
    </source>
</evidence>
<dbReference type="GO" id="GO:0140359">
    <property type="term" value="F:ABC-type transporter activity"/>
    <property type="evidence" value="ECO:0007669"/>
    <property type="project" value="InterPro"/>
</dbReference>
<dbReference type="AlphaFoldDB" id="A0A9X3RZP8"/>
<comment type="caution">
    <text evidence="7">The sequence shown here is derived from an EMBL/GenBank/DDBJ whole genome shotgun (WGS) entry which is preliminary data.</text>
</comment>
<evidence type="ECO:0000313" key="7">
    <source>
        <dbReference type="EMBL" id="MDA0161160.1"/>
    </source>
</evidence>
<dbReference type="InterPro" id="IPR051784">
    <property type="entry name" value="Nod_factor_ABC_transporter"/>
</dbReference>
<dbReference type="RefSeq" id="WP_270040349.1">
    <property type="nucleotide sequence ID" value="NZ_JAPDOD010000009.1"/>
</dbReference>
<feature type="transmembrane region" description="Helical" evidence="5">
    <location>
        <begin position="219"/>
        <end position="239"/>
    </location>
</feature>
<feature type="domain" description="ABC transmembrane type-2" evidence="6">
    <location>
        <begin position="16"/>
        <end position="244"/>
    </location>
</feature>
<dbReference type="InterPro" id="IPR047817">
    <property type="entry name" value="ABC2_TM_bact-type"/>
</dbReference>
<gene>
    <name evidence="7" type="ORF">OM076_12855</name>
</gene>
<dbReference type="Pfam" id="PF01061">
    <property type="entry name" value="ABC2_membrane"/>
    <property type="match status" value="1"/>
</dbReference>
<protein>
    <recommendedName>
        <fullName evidence="5">Transport permease protein</fullName>
    </recommendedName>
</protein>
<comment type="similarity">
    <text evidence="5">Belongs to the ABC-2 integral membrane protein family.</text>
</comment>
<dbReference type="PIRSF" id="PIRSF006648">
    <property type="entry name" value="DrrB"/>
    <property type="match status" value="1"/>
</dbReference>
<proteinExistence type="inferred from homology"/>
<evidence type="ECO:0000313" key="8">
    <source>
        <dbReference type="Proteomes" id="UP001149140"/>
    </source>
</evidence>
<reference evidence="7" key="1">
    <citation type="submission" date="2022-10" db="EMBL/GenBank/DDBJ databases">
        <title>The WGS of Solirubrobacter ginsenosidimutans DSM 21036.</title>
        <authorList>
            <person name="Jiang Z."/>
        </authorList>
    </citation>
    <scope>NUCLEOTIDE SEQUENCE</scope>
    <source>
        <strain evidence="7">DSM 21036</strain>
    </source>
</reference>
<feature type="transmembrane region" description="Helical" evidence="5">
    <location>
        <begin position="164"/>
        <end position="183"/>
    </location>
</feature>
<organism evidence="7 8">
    <name type="scientific">Solirubrobacter ginsenosidimutans</name>
    <dbReference type="NCBI Taxonomy" id="490573"/>
    <lineage>
        <taxon>Bacteria</taxon>
        <taxon>Bacillati</taxon>
        <taxon>Actinomycetota</taxon>
        <taxon>Thermoleophilia</taxon>
        <taxon>Solirubrobacterales</taxon>
        <taxon>Solirubrobacteraceae</taxon>
        <taxon>Solirubrobacter</taxon>
    </lineage>
</organism>
<comment type="subcellular location">
    <subcellularLocation>
        <location evidence="5">Cell membrane</location>
        <topology evidence="5">Multi-pass membrane protein</topology>
    </subcellularLocation>
    <subcellularLocation>
        <location evidence="1">Membrane</location>
        <topology evidence="1">Multi-pass membrane protein</topology>
    </subcellularLocation>
</comment>
<keyword evidence="3 5" id="KW-1133">Transmembrane helix</keyword>
<evidence type="ECO:0000259" key="6">
    <source>
        <dbReference type="PROSITE" id="PS51012"/>
    </source>
</evidence>
<feature type="transmembrane region" description="Helical" evidence="5">
    <location>
        <begin position="55"/>
        <end position="75"/>
    </location>
</feature>
<dbReference type="InterPro" id="IPR000412">
    <property type="entry name" value="ABC_2_transport"/>
</dbReference>
<evidence type="ECO:0000256" key="2">
    <source>
        <dbReference type="ARBA" id="ARBA00022692"/>
    </source>
</evidence>
<sequence length="251" mass="26030">MSIVRTELRLLRHDPVPAAVLVGMPLVLMTLLSDAMQWTLATEGYTGVAGSSQTVPGMACVFASFAIAVVGFAIFREHGWRTWPRLRAAGVSGRALLGGKLAVPAGLVAAQHAVLFGFGVAFLDLRVSGSWIAVVLIAAAFAGLVLTAGLAAAAALSTIQQVNAVTNLGAMALGGLGGGFVPVESLPDWIEPIAPISPVYWAMEGYRSAILDGGGVTDVLGPIAVLLAFTLAFAGIGLWRLRLDEPKRTWG</sequence>
<dbReference type="GO" id="GO:0043190">
    <property type="term" value="C:ATP-binding cassette (ABC) transporter complex"/>
    <property type="evidence" value="ECO:0007669"/>
    <property type="project" value="InterPro"/>
</dbReference>
<keyword evidence="5" id="KW-0813">Transport</keyword>
<keyword evidence="5" id="KW-1003">Cell membrane</keyword>
<feature type="transmembrane region" description="Helical" evidence="5">
    <location>
        <begin position="96"/>
        <end position="123"/>
    </location>
</feature>
<dbReference type="PANTHER" id="PTHR43229:SF6">
    <property type="entry name" value="ABC-TYPE MULTIDRUG TRANSPORT SYSTEM, PERMEASE COMPONENT"/>
    <property type="match status" value="1"/>
</dbReference>
<keyword evidence="8" id="KW-1185">Reference proteome</keyword>